<accession>A0AAV5TQY6</accession>
<feature type="non-terminal residue" evidence="1">
    <location>
        <position position="1"/>
    </location>
</feature>
<dbReference type="Proteomes" id="UP001432027">
    <property type="component" value="Unassembled WGS sequence"/>
</dbReference>
<dbReference type="EMBL" id="BTSX01000004">
    <property type="protein sequence ID" value="GMS96587.1"/>
    <property type="molecule type" value="Genomic_DNA"/>
</dbReference>
<reference evidence="1" key="1">
    <citation type="submission" date="2023-10" db="EMBL/GenBank/DDBJ databases">
        <title>Genome assembly of Pristionchus species.</title>
        <authorList>
            <person name="Yoshida K."/>
            <person name="Sommer R.J."/>
        </authorList>
    </citation>
    <scope>NUCLEOTIDE SEQUENCE</scope>
    <source>
        <strain evidence="1">RS0144</strain>
    </source>
</reference>
<name>A0AAV5TQY6_9BILA</name>
<proteinExistence type="predicted"/>
<organism evidence="1 2">
    <name type="scientific">Pristionchus entomophagus</name>
    <dbReference type="NCBI Taxonomy" id="358040"/>
    <lineage>
        <taxon>Eukaryota</taxon>
        <taxon>Metazoa</taxon>
        <taxon>Ecdysozoa</taxon>
        <taxon>Nematoda</taxon>
        <taxon>Chromadorea</taxon>
        <taxon>Rhabditida</taxon>
        <taxon>Rhabditina</taxon>
        <taxon>Diplogasteromorpha</taxon>
        <taxon>Diplogasteroidea</taxon>
        <taxon>Neodiplogasteridae</taxon>
        <taxon>Pristionchus</taxon>
    </lineage>
</organism>
<feature type="non-terminal residue" evidence="1">
    <location>
        <position position="165"/>
    </location>
</feature>
<protein>
    <submittedName>
        <fullName evidence="1">Uncharacterized protein</fullName>
    </submittedName>
</protein>
<evidence type="ECO:0000313" key="2">
    <source>
        <dbReference type="Proteomes" id="UP001432027"/>
    </source>
</evidence>
<sequence length="165" mass="19088">QVFKFVFDSATDDESALEYIRWCFGKRIGKVEFDNCGDNATWNYASKLLEGTQFKQFRVKADKLSGDDDNIILDAIKKHKVDDFYLEIRKVATADPVKFLVDLSSLVRSIYIWINPGKKIRGNSAYFFGLRNVDWAPIILDMFTKKMDKLCIDNSSRPEYLFQAS</sequence>
<comment type="caution">
    <text evidence="1">The sequence shown here is derived from an EMBL/GenBank/DDBJ whole genome shotgun (WGS) entry which is preliminary data.</text>
</comment>
<evidence type="ECO:0000313" key="1">
    <source>
        <dbReference type="EMBL" id="GMS96587.1"/>
    </source>
</evidence>
<dbReference type="AlphaFoldDB" id="A0AAV5TQY6"/>
<gene>
    <name evidence="1" type="ORF">PENTCL1PPCAC_18762</name>
</gene>
<keyword evidence="2" id="KW-1185">Reference proteome</keyword>